<dbReference type="PANTHER" id="PTHR33755:SF7">
    <property type="entry name" value="TOXIN MODULE OF TOXIN-ANTITOXIN SYSTEM RELE_STBE FAMILY"/>
    <property type="match status" value="1"/>
</dbReference>
<evidence type="ECO:0000313" key="3">
    <source>
        <dbReference type="EMBL" id="WPL19438.1"/>
    </source>
</evidence>
<dbReference type="Pfam" id="PF05016">
    <property type="entry name" value="ParE_toxin"/>
    <property type="match status" value="1"/>
</dbReference>
<reference evidence="3 4" key="1">
    <citation type="journal article" date="2023" name="Microorganisms">
        <title>Thiorhodovibrio frisius and Trv. litoralis spp. nov., Two Novel Members from a Clade of Fastidious Purple Sulfur Bacteria That Exhibit Unique Red-Shifted Light-Harvesting Capabilities.</title>
        <authorList>
            <person name="Methner A."/>
            <person name="Kuzyk S.B."/>
            <person name="Petersen J."/>
            <person name="Bauer S."/>
            <person name="Brinkmann H."/>
            <person name="Sichau K."/>
            <person name="Wanner G."/>
            <person name="Wolf J."/>
            <person name="Neumann-Schaal M."/>
            <person name="Henke P."/>
            <person name="Tank M."/>
            <person name="Sproer C."/>
            <person name="Bunk B."/>
            <person name="Overmann J."/>
        </authorList>
    </citation>
    <scope>NUCLEOTIDE SEQUENCE [LARGE SCALE GENOMIC DNA]</scope>
    <source>
        <strain evidence="3 4">DSM 6702</strain>
    </source>
</reference>
<dbReference type="InterPro" id="IPR007712">
    <property type="entry name" value="RelE/ParE_toxin"/>
</dbReference>
<dbReference type="Proteomes" id="UP001432180">
    <property type="component" value="Chromosome"/>
</dbReference>
<keyword evidence="4" id="KW-1185">Reference proteome</keyword>
<dbReference type="RefSeq" id="WP_328985182.1">
    <property type="nucleotide sequence ID" value="NZ_CP121472.1"/>
</dbReference>
<name>A0ABZ0SGK6_9GAMM</name>
<evidence type="ECO:0000313" key="4">
    <source>
        <dbReference type="Proteomes" id="UP001432180"/>
    </source>
</evidence>
<sequence>MPRLIWSPEALLDVQRLYRFLVPKSPDAAKRAVKTIREGVRLLAQQPGVGRPVEDMDDAFRDWIIDFGDSGYVARYRADRQVVTILAVRHQKEVGF</sequence>
<dbReference type="Gene3D" id="3.30.2310.20">
    <property type="entry name" value="RelE-like"/>
    <property type="match status" value="1"/>
</dbReference>
<comment type="similarity">
    <text evidence="1">Belongs to the RelE toxin family.</text>
</comment>
<proteinExistence type="inferred from homology"/>
<dbReference type="InterPro" id="IPR035093">
    <property type="entry name" value="RelE/ParE_toxin_dom_sf"/>
</dbReference>
<keyword evidence="2" id="KW-1277">Toxin-antitoxin system</keyword>
<dbReference type="EMBL" id="CP121472">
    <property type="protein sequence ID" value="WPL19438.1"/>
    <property type="molecule type" value="Genomic_DNA"/>
</dbReference>
<evidence type="ECO:0000256" key="1">
    <source>
        <dbReference type="ARBA" id="ARBA00006226"/>
    </source>
</evidence>
<dbReference type="InterPro" id="IPR051803">
    <property type="entry name" value="TA_system_RelE-like_toxin"/>
</dbReference>
<accession>A0ABZ0SGK6</accession>
<gene>
    <name evidence="3" type="primary">relE3</name>
    <name evidence="3" type="ORF">Thiowin_04561</name>
</gene>
<evidence type="ECO:0000256" key="2">
    <source>
        <dbReference type="ARBA" id="ARBA00022649"/>
    </source>
</evidence>
<organism evidence="3 4">
    <name type="scientific">Thiorhodovibrio winogradskyi</name>
    <dbReference type="NCBI Taxonomy" id="77007"/>
    <lineage>
        <taxon>Bacteria</taxon>
        <taxon>Pseudomonadati</taxon>
        <taxon>Pseudomonadota</taxon>
        <taxon>Gammaproteobacteria</taxon>
        <taxon>Chromatiales</taxon>
        <taxon>Chromatiaceae</taxon>
        <taxon>Thiorhodovibrio</taxon>
    </lineage>
</organism>
<protein>
    <submittedName>
        <fullName evidence="3">Toxin RelE3</fullName>
    </submittedName>
</protein>
<dbReference type="PANTHER" id="PTHR33755">
    <property type="entry name" value="TOXIN PARE1-RELATED"/>
    <property type="match status" value="1"/>
</dbReference>